<dbReference type="Proteomes" id="UP000008703">
    <property type="component" value="Chromosome"/>
</dbReference>
<feature type="chain" id="PRO_5003435106" description="LTD domain-containing protein" evidence="1">
    <location>
        <begin position="31"/>
        <end position="115"/>
    </location>
</feature>
<evidence type="ECO:0000259" key="2">
    <source>
        <dbReference type="Pfam" id="PF00932"/>
    </source>
</evidence>
<accession>G2P6J0</accession>
<keyword evidence="4" id="KW-1185">Reference proteome</keyword>
<evidence type="ECO:0000256" key="1">
    <source>
        <dbReference type="SAM" id="SignalP"/>
    </source>
</evidence>
<gene>
    <name evidence="3" type="ORF">Strvi_6994</name>
</gene>
<name>G2P6J0_STRV4</name>
<protein>
    <recommendedName>
        <fullName evidence="2">LTD domain-containing protein</fullName>
    </recommendedName>
</protein>
<proteinExistence type="predicted"/>
<dbReference type="AlphaFoldDB" id="G2P6J0"/>
<reference evidence="3" key="1">
    <citation type="submission" date="2011-08" db="EMBL/GenBank/DDBJ databases">
        <title>Complete sequence of chromosome of Streptomyces violaceusniger Tu 4113.</title>
        <authorList>
            <consortium name="US DOE Joint Genome Institute"/>
            <person name="Lucas S."/>
            <person name="Han J."/>
            <person name="Lapidus A."/>
            <person name="Cheng J.-F."/>
            <person name="Goodwin L."/>
            <person name="Pitluck S."/>
            <person name="Peters L."/>
            <person name="Ivanova N."/>
            <person name="Daligault H."/>
            <person name="Detter J.C."/>
            <person name="Han C."/>
            <person name="Tapia R."/>
            <person name="Land M."/>
            <person name="Hauser L."/>
            <person name="Kyrpides N."/>
            <person name="Ivanova N."/>
            <person name="Pagani I."/>
            <person name="Hagen A."/>
            <person name="Katz L."/>
            <person name="Fiedler H.-P."/>
            <person name="Keasling J."/>
            <person name="Fortman J."/>
            <person name="Woyke T."/>
        </authorList>
    </citation>
    <scope>NUCLEOTIDE SEQUENCE [LARGE SCALE GENOMIC DNA]</scope>
    <source>
        <strain evidence="3">Tu 4113</strain>
    </source>
</reference>
<organism evidence="3 4">
    <name type="scientific">Streptomyces violaceusniger (strain Tu 4113)</name>
    <dbReference type="NCBI Taxonomy" id="653045"/>
    <lineage>
        <taxon>Bacteria</taxon>
        <taxon>Bacillati</taxon>
        <taxon>Actinomycetota</taxon>
        <taxon>Actinomycetes</taxon>
        <taxon>Kitasatosporales</taxon>
        <taxon>Streptomycetaceae</taxon>
        <taxon>Streptomyces</taxon>
        <taxon>Streptomyces violaceusniger group</taxon>
    </lineage>
</organism>
<dbReference type="InterPro" id="IPR001322">
    <property type="entry name" value="Lamin_tail_dom"/>
</dbReference>
<dbReference type="InterPro" id="IPR036415">
    <property type="entry name" value="Lamin_tail_dom_sf"/>
</dbReference>
<dbReference type="HOGENOM" id="CLU_2107705_0_0_11"/>
<dbReference type="SUPFAM" id="SSF74853">
    <property type="entry name" value="Lamin A/C globular tail domain"/>
    <property type="match status" value="1"/>
</dbReference>
<feature type="signal peptide" evidence="1">
    <location>
        <begin position="1"/>
        <end position="30"/>
    </location>
</feature>
<keyword evidence="1" id="KW-0732">Signal</keyword>
<dbReference type="KEGG" id="svl:Strvi_6994"/>
<dbReference type="EMBL" id="CP002994">
    <property type="protein sequence ID" value="AEM86362.1"/>
    <property type="molecule type" value="Genomic_DNA"/>
</dbReference>
<evidence type="ECO:0000313" key="3">
    <source>
        <dbReference type="EMBL" id="AEM86362.1"/>
    </source>
</evidence>
<evidence type="ECO:0000313" key="4">
    <source>
        <dbReference type="Proteomes" id="UP000008703"/>
    </source>
</evidence>
<sequence length="115" mass="12345">MSASAITRRMTAAALAAGALVGAVSVSASADDHLGRHRHWPHHSAVVISGVQADSPGWDDGSNRSLNAEWVEVTNTSRRGISLEGWTLRNADGDRYRLTCTPKLLMNSPEPLTVR</sequence>
<dbReference type="Pfam" id="PF00932">
    <property type="entry name" value="LTD"/>
    <property type="match status" value="1"/>
</dbReference>
<dbReference type="RefSeq" id="WP_014059839.1">
    <property type="nucleotide sequence ID" value="NC_015957.1"/>
</dbReference>
<feature type="domain" description="LTD" evidence="2">
    <location>
        <begin position="44"/>
        <end position="98"/>
    </location>
</feature>
<dbReference type="Gene3D" id="2.60.40.1260">
    <property type="entry name" value="Lamin Tail domain"/>
    <property type="match status" value="1"/>
</dbReference>